<keyword evidence="2" id="KW-1185">Reference proteome</keyword>
<dbReference type="Proteomes" id="UP000198984">
    <property type="component" value="Unassembled WGS sequence"/>
</dbReference>
<evidence type="ECO:0000313" key="2">
    <source>
        <dbReference type="Proteomes" id="UP000198984"/>
    </source>
</evidence>
<gene>
    <name evidence="1" type="ORF">SAMN04488505_109133</name>
</gene>
<dbReference type="EMBL" id="FOBB01000009">
    <property type="protein sequence ID" value="SEN28001.1"/>
    <property type="molecule type" value="Genomic_DNA"/>
</dbReference>
<dbReference type="Pfam" id="PF09697">
    <property type="entry name" value="Porph_ging"/>
    <property type="match status" value="1"/>
</dbReference>
<organism evidence="1 2">
    <name type="scientific">Chitinophaga rupis</name>
    <dbReference type="NCBI Taxonomy" id="573321"/>
    <lineage>
        <taxon>Bacteria</taxon>
        <taxon>Pseudomonadati</taxon>
        <taxon>Bacteroidota</taxon>
        <taxon>Chitinophagia</taxon>
        <taxon>Chitinophagales</taxon>
        <taxon>Chitinophagaceae</taxon>
        <taxon>Chitinophaga</taxon>
    </lineage>
</organism>
<name>A0A1H8F7V5_9BACT</name>
<dbReference type="RefSeq" id="WP_089919257.1">
    <property type="nucleotide sequence ID" value="NZ_FOBB01000009.1"/>
</dbReference>
<accession>A0A1H8F7V5</accession>
<proteinExistence type="predicted"/>
<dbReference type="OrthoDB" id="1440774at2"/>
<dbReference type="AlphaFoldDB" id="A0A1H8F7V5"/>
<dbReference type="STRING" id="573321.SAMN04488505_109133"/>
<reference evidence="1 2" key="1">
    <citation type="submission" date="2016-10" db="EMBL/GenBank/DDBJ databases">
        <authorList>
            <person name="de Groot N.N."/>
        </authorList>
    </citation>
    <scope>NUCLEOTIDE SEQUENCE [LARGE SCALE GENOMIC DNA]</scope>
    <source>
        <strain evidence="1 2">DSM 21039</strain>
    </source>
</reference>
<sequence>MKKMILTFSTGLLIVAAHGQQTQGRVVYERTIQLKMDFQGMGDEATHAMPSTHKEKLEVLFGNNQSLRRAVEEDAPDEMAESAGGGLRIRMEVAGDNDIIYNNFSTGQSVEQREFGPKNYIISNSIPHLHWKLTGETTTILNYPCQQAITQRIGKRREASMENGEMKNREVADTANIIAWFTPAIPVPAGPELQGQLPGLILGLDIHDGRVVYKAVEVASQVDLGAVKAPSRGKKVTASEFEAEREKMIAEMQKNAGKGRNMIRIGG</sequence>
<dbReference type="NCBIfam" id="TIGR01200">
    <property type="entry name" value="GLPGLI"/>
    <property type="match status" value="1"/>
</dbReference>
<evidence type="ECO:0000313" key="1">
    <source>
        <dbReference type="EMBL" id="SEN28001.1"/>
    </source>
</evidence>
<protein>
    <submittedName>
        <fullName evidence="1">GLPGLI family protein</fullName>
    </submittedName>
</protein>
<dbReference type="InterPro" id="IPR005901">
    <property type="entry name" value="GLPGLI"/>
</dbReference>